<evidence type="ECO:0000313" key="1">
    <source>
        <dbReference type="EMBL" id="MCI39316.1"/>
    </source>
</evidence>
<keyword evidence="2" id="KW-1185">Reference proteome</keyword>
<name>A0A392RUQ1_9FABA</name>
<reference evidence="1 2" key="1">
    <citation type="journal article" date="2018" name="Front. Plant Sci.">
        <title>Red Clover (Trifolium pratense) and Zigzag Clover (T. medium) - A Picture of Genomic Similarities and Differences.</title>
        <authorList>
            <person name="Dluhosova J."/>
            <person name="Istvanek J."/>
            <person name="Nedelnik J."/>
            <person name="Repkova J."/>
        </authorList>
    </citation>
    <scope>NUCLEOTIDE SEQUENCE [LARGE SCALE GENOMIC DNA]</scope>
    <source>
        <strain evidence="2">cv. 10/8</strain>
        <tissue evidence="1">Leaf</tissue>
    </source>
</reference>
<accession>A0A392RUQ1</accession>
<comment type="caution">
    <text evidence="1">The sequence shown here is derived from an EMBL/GenBank/DDBJ whole genome shotgun (WGS) entry which is preliminary data.</text>
</comment>
<dbReference type="EMBL" id="LXQA010266021">
    <property type="protein sequence ID" value="MCI39316.1"/>
    <property type="molecule type" value="Genomic_DNA"/>
</dbReference>
<evidence type="ECO:0000313" key="2">
    <source>
        <dbReference type="Proteomes" id="UP000265520"/>
    </source>
</evidence>
<dbReference type="AlphaFoldDB" id="A0A392RUQ1"/>
<feature type="non-terminal residue" evidence="1">
    <location>
        <position position="1"/>
    </location>
</feature>
<dbReference type="Proteomes" id="UP000265520">
    <property type="component" value="Unassembled WGS sequence"/>
</dbReference>
<proteinExistence type="predicted"/>
<organism evidence="1 2">
    <name type="scientific">Trifolium medium</name>
    <dbReference type="NCBI Taxonomy" id="97028"/>
    <lineage>
        <taxon>Eukaryota</taxon>
        <taxon>Viridiplantae</taxon>
        <taxon>Streptophyta</taxon>
        <taxon>Embryophyta</taxon>
        <taxon>Tracheophyta</taxon>
        <taxon>Spermatophyta</taxon>
        <taxon>Magnoliopsida</taxon>
        <taxon>eudicotyledons</taxon>
        <taxon>Gunneridae</taxon>
        <taxon>Pentapetalae</taxon>
        <taxon>rosids</taxon>
        <taxon>fabids</taxon>
        <taxon>Fabales</taxon>
        <taxon>Fabaceae</taxon>
        <taxon>Papilionoideae</taxon>
        <taxon>50 kb inversion clade</taxon>
        <taxon>NPAAA clade</taxon>
        <taxon>Hologalegina</taxon>
        <taxon>IRL clade</taxon>
        <taxon>Trifolieae</taxon>
        <taxon>Trifolium</taxon>
    </lineage>
</organism>
<sequence>INLMVVCSIEVLNVMEEADHDDVPLDQAIAQSMTKGELIML</sequence>
<protein>
    <submittedName>
        <fullName evidence="1">Uncharacterized protein</fullName>
    </submittedName>
</protein>